<dbReference type="HOGENOM" id="CLU_041527_3_1_5"/>
<dbReference type="EMBL" id="CP000874">
    <property type="protein sequence ID" value="ACP22425.1"/>
    <property type="molecule type" value="Genomic_DNA"/>
</dbReference>
<accession>C3KQR7</accession>
<dbReference type="Pfam" id="PF13173">
    <property type="entry name" value="AAA_14"/>
    <property type="match status" value="1"/>
</dbReference>
<proteinExistence type="predicted"/>
<keyword evidence="3" id="KW-1185">Reference proteome</keyword>
<dbReference type="InterPro" id="IPR027417">
    <property type="entry name" value="P-loop_NTPase"/>
</dbReference>
<gene>
    <name evidence="2" type="ordered locus">NGR_b09720</name>
</gene>
<evidence type="ECO:0000259" key="1">
    <source>
        <dbReference type="SMART" id="SM00382"/>
    </source>
</evidence>
<evidence type="ECO:0000313" key="2">
    <source>
        <dbReference type="EMBL" id="ACP22425.1"/>
    </source>
</evidence>
<dbReference type="CDD" id="cd00009">
    <property type="entry name" value="AAA"/>
    <property type="match status" value="1"/>
</dbReference>
<sequence>MSRQTNPAVALIGPRQVGKTTLALAIAERRPSVYLDLESDADRAKLSEPELYLEQHGDKLVIVDEVHRLPNLFQNLRGLIDRARRSGRRTGQFLLLGSASVDLLKQSGETLAGRIAYLKMHPIDGLEVADKDIIPLWVRGGFPDSFLAANDRLSQRWRQDFIRTYLERDIPQFGPRIPAETLRRFWTMLAHHQAGLLNAAEFARSLGVDGKTVATYLDLLVELLFVRRLEPWHSNAGKRLVKSPRVYVRDSGITHTLLGLATLEQVLGHPVAGASWEGFVIETLSAAAPYASHLSFYRTAAGAEIDLLITPPGARPSAIEIKRSLAPKVGKGFYLACEAIDPEKRLVVYPGSEIFPLRDGVEAMPLSAAGKLLRDLA</sequence>
<evidence type="ECO:0000313" key="3">
    <source>
        <dbReference type="Proteomes" id="UP000001054"/>
    </source>
</evidence>
<reference evidence="3" key="1">
    <citation type="journal article" date="2004" name="J. Bacteriol.">
        <title>An evolutionary hot spot: the pNGR234b replicon of Rhizobium sp. strain NGR234.</title>
        <authorList>
            <person name="Streit W.R."/>
            <person name="Schmitz R.A."/>
            <person name="Perret X."/>
            <person name="Staehelin C."/>
            <person name="Deakin W.J."/>
            <person name="Raasch C."/>
            <person name="Liesegang H."/>
            <person name="Broughton W.J."/>
        </authorList>
    </citation>
    <scope>NUCLEOTIDE SEQUENCE [LARGE SCALE GENOMIC DNA]</scope>
    <source>
        <strain evidence="3">NBRC 101917 / NGR234</strain>
    </source>
</reference>
<dbReference type="PANTHER" id="PTHR43566">
    <property type="entry name" value="CONSERVED PROTEIN"/>
    <property type="match status" value="1"/>
</dbReference>
<keyword evidence="2" id="KW-0614">Plasmid</keyword>
<name>C3KQR7_SINFN</name>
<dbReference type="KEGG" id="rhi:NGR_b09720"/>
<dbReference type="OrthoDB" id="9771844at2"/>
<organism evidence="2 3">
    <name type="scientific">Sinorhizobium fredii (strain NBRC 101917 / NGR234)</name>
    <dbReference type="NCBI Taxonomy" id="394"/>
    <lineage>
        <taxon>Bacteria</taxon>
        <taxon>Pseudomonadati</taxon>
        <taxon>Pseudomonadota</taxon>
        <taxon>Alphaproteobacteria</taxon>
        <taxon>Hyphomicrobiales</taxon>
        <taxon>Rhizobiaceae</taxon>
        <taxon>Sinorhizobium/Ensifer group</taxon>
        <taxon>Sinorhizobium</taxon>
    </lineage>
</organism>
<dbReference type="AlphaFoldDB" id="C3KQR7"/>
<dbReference type="InterPro" id="IPR003593">
    <property type="entry name" value="AAA+_ATPase"/>
</dbReference>
<dbReference type="PANTHER" id="PTHR43566:SF2">
    <property type="entry name" value="DUF4143 DOMAIN-CONTAINING PROTEIN"/>
    <property type="match status" value="1"/>
</dbReference>
<protein>
    <submittedName>
        <fullName evidence="2">Predicted ATPase</fullName>
    </submittedName>
</protein>
<dbReference type="SMART" id="SM00382">
    <property type="entry name" value="AAA"/>
    <property type="match status" value="1"/>
</dbReference>
<dbReference type="SUPFAM" id="SSF52540">
    <property type="entry name" value="P-loop containing nucleoside triphosphate hydrolases"/>
    <property type="match status" value="1"/>
</dbReference>
<dbReference type="InterPro" id="IPR041682">
    <property type="entry name" value="AAA_14"/>
</dbReference>
<feature type="domain" description="AAA+ ATPase" evidence="1">
    <location>
        <begin position="5"/>
        <end position="121"/>
    </location>
</feature>
<reference evidence="2 3" key="2">
    <citation type="journal article" date="2009" name="Appl. Environ. Microbiol.">
        <title>Rhizobium sp. strain NGR234 possesses a remarkable number of secretion systems.</title>
        <authorList>
            <person name="Schmeisser C."/>
            <person name="Liesegang H."/>
            <person name="Krysciak D."/>
            <person name="Bakkou N."/>
            <person name="Le Quere A."/>
            <person name="Wollherr A."/>
            <person name="Heinemeyer I."/>
            <person name="Morgenstern B."/>
            <person name="Pommerening-Roeser A."/>
            <person name="Flores M."/>
            <person name="Palacios R."/>
            <person name="Brenner S."/>
            <person name="Gottschalk G."/>
            <person name="Schmitz R.A."/>
            <person name="Broughton W.J."/>
            <person name="Perret X."/>
            <person name="Strittmatter A.W."/>
            <person name="Streit W.R."/>
        </authorList>
    </citation>
    <scope>NUCLEOTIDE SEQUENCE [LARGE SCALE GENOMIC DNA]</scope>
    <source>
        <strain evidence="3">NBRC 101917 / NGR234</strain>
    </source>
</reference>
<dbReference type="Gene3D" id="3.40.50.300">
    <property type="entry name" value="P-loop containing nucleotide triphosphate hydrolases"/>
    <property type="match status" value="1"/>
</dbReference>
<dbReference type="Proteomes" id="UP000001054">
    <property type="component" value="Plasmid pNGR234b"/>
</dbReference>
<dbReference type="Pfam" id="PF13635">
    <property type="entry name" value="DUF4143"/>
    <property type="match status" value="1"/>
</dbReference>
<geneLocation type="plasmid" evidence="3">
    <name>sym pNGR234b</name>
</geneLocation>
<dbReference type="InterPro" id="IPR025420">
    <property type="entry name" value="DUF4143"/>
</dbReference>